<feature type="transmembrane region" description="Helical" evidence="4">
    <location>
        <begin position="692"/>
        <end position="712"/>
    </location>
</feature>
<feature type="transmembrane region" description="Helical" evidence="4">
    <location>
        <begin position="609"/>
        <end position="628"/>
    </location>
</feature>
<feature type="region of interest" description="Disordered" evidence="3">
    <location>
        <begin position="984"/>
        <end position="1098"/>
    </location>
</feature>
<dbReference type="Pfam" id="PF20684">
    <property type="entry name" value="Fung_rhodopsin"/>
    <property type="match status" value="1"/>
</dbReference>
<name>A0AAE0HHR2_9PEZI</name>
<comment type="caution">
    <text evidence="6">The sequence shown here is derived from an EMBL/GenBank/DDBJ whole genome shotgun (WGS) entry which is preliminary data.</text>
</comment>
<evidence type="ECO:0000256" key="1">
    <source>
        <dbReference type="ARBA" id="ARBA00004429"/>
    </source>
</evidence>
<feature type="transmembrane region" description="Helical" evidence="4">
    <location>
        <begin position="493"/>
        <end position="512"/>
    </location>
</feature>
<keyword evidence="4" id="KW-0812">Transmembrane</keyword>
<keyword evidence="4" id="KW-1133">Transmembrane helix</keyword>
<dbReference type="GeneID" id="87844288"/>
<dbReference type="InterPro" id="IPR036259">
    <property type="entry name" value="MFS_trans_sf"/>
</dbReference>
<accession>A0AAE0HHR2</accession>
<keyword evidence="7" id="KW-1185">Reference proteome</keyword>
<dbReference type="AlphaFoldDB" id="A0AAE0HHR2"/>
<feature type="transmembrane region" description="Helical" evidence="4">
    <location>
        <begin position="581"/>
        <end position="603"/>
    </location>
</feature>
<feature type="transmembrane region" description="Helical" evidence="4">
    <location>
        <begin position="891"/>
        <end position="913"/>
    </location>
</feature>
<reference evidence="6" key="1">
    <citation type="journal article" date="2023" name="Mol. Phylogenet. Evol.">
        <title>Genome-scale phylogeny and comparative genomics of the fungal order Sordariales.</title>
        <authorList>
            <person name="Hensen N."/>
            <person name="Bonometti L."/>
            <person name="Westerberg I."/>
            <person name="Brannstrom I.O."/>
            <person name="Guillou S."/>
            <person name="Cros-Aarteil S."/>
            <person name="Calhoun S."/>
            <person name="Haridas S."/>
            <person name="Kuo A."/>
            <person name="Mondo S."/>
            <person name="Pangilinan J."/>
            <person name="Riley R."/>
            <person name="LaButti K."/>
            <person name="Andreopoulos B."/>
            <person name="Lipzen A."/>
            <person name="Chen C."/>
            <person name="Yan M."/>
            <person name="Daum C."/>
            <person name="Ng V."/>
            <person name="Clum A."/>
            <person name="Steindorff A."/>
            <person name="Ohm R.A."/>
            <person name="Martin F."/>
            <person name="Silar P."/>
            <person name="Natvig D.O."/>
            <person name="Lalanne C."/>
            <person name="Gautier V."/>
            <person name="Ament-Velasquez S.L."/>
            <person name="Kruys A."/>
            <person name="Hutchinson M.I."/>
            <person name="Powell A.J."/>
            <person name="Barry K."/>
            <person name="Miller A.N."/>
            <person name="Grigoriev I.V."/>
            <person name="Debuchy R."/>
            <person name="Gladieux P."/>
            <person name="Hiltunen Thoren M."/>
            <person name="Johannesson H."/>
        </authorList>
    </citation>
    <scope>NUCLEOTIDE SEQUENCE</scope>
    <source>
        <strain evidence="6">CBS 168.71</strain>
    </source>
</reference>
<evidence type="ECO:0000313" key="7">
    <source>
        <dbReference type="Proteomes" id="UP001278766"/>
    </source>
</evidence>
<evidence type="ECO:0000313" key="6">
    <source>
        <dbReference type="EMBL" id="KAK3296782.1"/>
    </source>
</evidence>
<feature type="compositionally biased region" description="Gly residues" evidence="3">
    <location>
        <begin position="528"/>
        <end position="553"/>
    </location>
</feature>
<keyword evidence="4" id="KW-0472">Membrane</keyword>
<dbReference type="PANTHER" id="PTHR43702">
    <property type="entry name" value="L-FUCOSE-PROTON SYMPORTER"/>
    <property type="match status" value="1"/>
</dbReference>
<dbReference type="RefSeq" id="XP_062660296.1">
    <property type="nucleotide sequence ID" value="XM_062807340.1"/>
</dbReference>
<feature type="transmembrane region" description="Helical" evidence="4">
    <location>
        <begin position="52"/>
        <end position="71"/>
    </location>
</feature>
<feature type="transmembrane region" description="Helical" evidence="4">
    <location>
        <begin position="99"/>
        <end position="121"/>
    </location>
</feature>
<feature type="transmembrane region" description="Helical" evidence="4">
    <location>
        <begin position="852"/>
        <end position="871"/>
    </location>
</feature>
<feature type="transmembrane region" description="Helical" evidence="4">
    <location>
        <begin position="951"/>
        <end position="975"/>
    </location>
</feature>
<dbReference type="Gene3D" id="1.20.1250.20">
    <property type="entry name" value="MFS general substrate transporter like domains"/>
    <property type="match status" value="3"/>
</dbReference>
<feature type="transmembrane region" description="Helical" evidence="4">
    <location>
        <begin position="133"/>
        <end position="155"/>
    </location>
</feature>
<evidence type="ECO:0000256" key="4">
    <source>
        <dbReference type="SAM" id="Phobius"/>
    </source>
</evidence>
<feature type="transmembrane region" description="Helical" evidence="4">
    <location>
        <begin position="803"/>
        <end position="826"/>
    </location>
</feature>
<comment type="subcellular location">
    <subcellularLocation>
        <location evidence="1">Cell inner membrane</location>
        <topology evidence="1">Multi-pass membrane protein</topology>
    </subcellularLocation>
</comment>
<feature type="compositionally biased region" description="Low complexity" evidence="3">
    <location>
        <begin position="307"/>
        <end position="322"/>
    </location>
</feature>
<reference evidence="6" key="2">
    <citation type="submission" date="2023-06" db="EMBL/GenBank/DDBJ databases">
        <authorList>
            <consortium name="Lawrence Berkeley National Laboratory"/>
            <person name="Haridas S."/>
            <person name="Hensen N."/>
            <person name="Bonometti L."/>
            <person name="Westerberg I."/>
            <person name="Brannstrom I.O."/>
            <person name="Guillou S."/>
            <person name="Cros-Aarteil S."/>
            <person name="Calhoun S."/>
            <person name="Kuo A."/>
            <person name="Mondo S."/>
            <person name="Pangilinan J."/>
            <person name="Riley R."/>
            <person name="Labutti K."/>
            <person name="Andreopoulos B."/>
            <person name="Lipzen A."/>
            <person name="Chen C."/>
            <person name="Yanf M."/>
            <person name="Daum C."/>
            <person name="Ng V."/>
            <person name="Clum A."/>
            <person name="Steindorff A."/>
            <person name="Ohm R."/>
            <person name="Martin F."/>
            <person name="Silar P."/>
            <person name="Natvig D."/>
            <person name="Lalanne C."/>
            <person name="Gautier V."/>
            <person name="Ament-Velasquez S.L."/>
            <person name="Kruys A."/>
            <person name="Hutchinson M.I."/>
            <person name="Powell A.J."/>
            <person name="Barry K."/>
            <person name="Miller A.N."/>
            <person name="Grigoriev I.V."/>
            <person name="Debuchy R."/>
            <person name="Gladieux P."/>
            <person name="Thoren M.H."/>
            <person name="Johannesson H."/>
        </authorList>
    </citation>
    <scope>NUCLEOTIDE SEQUENCE</scope>
    <source>
        <strain evidence="6">CBS 168.71</strain>
    </source>
</reference>
<dbReference type="InterPro" id="IPR050375">
    <property type="entry name" value="MFS_TsgA-like"/>
</dbReference>
<feature type="transmembrane region" description="Helical" evidence="4">
    <location>
        <begin position="458"/>
        <end position="481"/>
    </location>
</feature>
<feature type="compositionally biased region" description="Basic residues" evidence="3">
    <location>
        <begin position="558"/>
        <end position="574"/>
    </location>
</feature>
<dbReference type="InterPro" id="IPR049326">
    <property type="entry name" value="Rhodopsin_dom_fungi"/>
</dbReference>
<dbReference type="Proteomes" id="UP001278766">
    <property type="component" value="Unassembled WGS sequence"/>
</dbReference>
<gene>
    <name evidence="6" type="ORF">B0H64DRAFT_456395</name>
</gene>
<feature type="compositionally biased region" description="Low complexity" evidence="3">
    <location>
        <begin position="398"/>
        <end position="425"/>
    </location>
</feature>
<protein>
    <recommendedName>
        <fullName evidence="5">Rhodopsin domain-containing protein</fullName>
    </recommendedName>
</protein>
<feature type="compositionally biased region" description="Low complexity" evidence="3">
    <location>
        <begin position="379"/>
        <end position="391"/>
    </location>
</feature>
<evidence type="ECO:0000256" key="3">
    <source>
        <dbReference type="SAM" id="MobiDB-lite"/>
    </source>
</evidence>
<dbReference type="SUPFAM" id="SSF103473">
    <property type="entry name" value="MFS general substrate transporter"/>
    <property type="match status" value="1"/>
</dbReference>
<feature type="compositionally biased region" description="Gly residues" evidence="3">
    <location>
        <begin position="1030"/>
        <end position="1041"/>
    </location>
</feature>
<sequence length="1098" mass="116096">MSSQDAGEQDADDFPNRGPVVFAVTTATLALATLFVAARIVSRAGIVRRTAWDDYTIVLAWLLAVFLSMSIDLGTKNGLGRHDNDIEPEKLPVLRTCEYVFSILYNPALMATKTSILIFYLRLSKNTLRVLRLASWAVLGIVNVAGVILTFMNIFQCQPTHAAWDIRVQAARCIPLLTEFICSAPVNITTDLAILALPIPVLTGMRLPPRQKTILVMTFALGIFVTIVDVVRIYYLQRAIDHVPTTSSSDPMATFGRSAGFSWNASFSLMWSAVEVNVGIICACIPTLKPLIIRILPAMLVDPDGTLRSSTRTATGSSSNSTTKDDHQQRGSTSIGAMLATTGLTPPAPTLSLTPPADADAAPTPASASDDISIRDFLSTTSPSNPTTTNPQHPHRPSPTTTTTTATTSRLSTSTSHPRHSTTTTNNHEPTFITLPRAKNLLTATPSESLRYGTLASILFFLWGFSYGLLNTLNGAVAAVANISRAQALSLTAMYFGGGYLLGPLLVGGWLLRHDEHHRTRPDTPFDGGDGGGVRGGNGGGGGGGGDRGVGGGGDRERRRRRAKGVRVKRRRGKQAGDESVGGFKATFMVGLLVYGVGTIMFWPGAVVGAYGGFMASTFVVGFGLAVLETAANPFLVLCGTPEYADARLLLAQGVQAIGSVLSGLLADRVFFVARLEDGRGRVDSTTLIDVQWTYLSVTLLSVLLALLFYYMPLPEVSDAELAELASRSPVDPKQKSIGGVSLRTWTVGLAVLAQWCYVAAQENMSLFVEQLITSFTPDPGAALATTQSGLRPASLTLSIPNYLLIAHTAFALSRFLAGGICILSARHHNHHHNQPPSTTIKLTRNLPTARTLLLLCTTFSALFALVTVLLPTTTTTNPNSTTGTNPNTATIPILLFYFTEGPIWPLIFSLGLRGQGVRTKQASAWLTMGGCGPGVWPFVAYGIIKEGGSVQVAMVVVVALMAVAGVFPGFLGVVRAGRVLADVPPVPREGPGGGSGGGGSGSGSGSMGRRVEGAGGDVEGGGELRGEEGGSGQGGGGGVLFGERLGEGWVGSRGSLSPPDAGSGHRLSGHDQQQRQQQQNQQAPWENQVLDTRILDD</sequence>
<feature type="compositionally biased region" description="Gly residues" evidence="3">
    <location>
        <begin position="991"/>
        <end position="1007"/>
    </location>
</feature>
<feature type="region of interest" description="Disordered" evidence="3">
    <location>
        <begin position="307"/>
        <end position="430"/>
    </location>
</feature>
<dbReference type="EMBL" id="JAUEPN010000003">
    <property type="protein sequence ID" value="KAK3296782.1"/>
    <property type="molecule type" value="Genomic_DNA"/>
</dbReference>
<proteinExistence type="predicted"/>
<feature type="transmembrane region" description="Helical" evidence="4">
    <location>
        <begin position="925"/>
        <end position="945"/>
    </location>
</feature>
<feature type="compositionally biased region" description="Low complexity" evidence="3">
    <location>
        <begin position="337"/>
        <end position="371"/>
    </location>
</feature>
<evidence type="ECO:0000256" key="2">
    <source>
        <dbReference type="ARBA" id="ARBA00022475"/>
    </source>
</evidence>
<feature type="transmembrane region" description="Helical" evidence="4">
    <location>
        <begin position="20"/>
        <end position="40"/>
    </location>
</feature>
<feature type="transmembrane region" description="Helical" evidence="4">
    <location>
        <begin position="214"/>
        <end position="235"/>
    </location>
</feature>
<organism evidence="6 7">
    <name type="scientific">Chaetomium fimeti</name>
    <dbReference type="NCBI Taxonomy" id="1854472"/>
    <lineage>
        <taxon>Eukaryota</taxon>
        <taxon>Fungi</taxon>
        <taxon>Dikarya</taxon>
        <taxon>Ascomycota</taxon>
        <taxon>Pezizomycotina</taxon>
        <taxon>Sordariomycetes</taxon>
        <taxon>Sordariomycetidae</taxon>
        <taxon>Sordariales</taxon>
        <taxon>Chaetomiaceae</taxon>
        <taxon>Chaetomium</taxon>
    </lineage>
</organism>
<dbReference type="PANTHER" id="PTHR43702:SF13">
    <property type="entry name" value="MONOSACCHARIDE TRANSPORTER, PUTATIVE (AFU_ORTHOLOGUE AFUA_4G06630)-RELATED"/>
    <property type="match status" value="1"/>
</dbReference>
<keyword evidence="2" id="KW-1003">Cell membrane</keyword>
<evidence type="ECO:0000259" key="5">
    <source>
        <dbReference type="Pfam" id="PF20684"/>
    </source>
</evidence>
<dbReference type="GO" id="GO:0005886">
    <property type="term" value="C:plasma membrane"/>
    <property type="evidence" value="ECO:0007669"/>
    <property type="project" value="UniProtKB-SubCell"/>
</dbReference>
<feature type="region of interest" description="Disordered" evidence="3">
    <location>
        <begin position="521"/>
        <end position="579"/>
    </location>
</feature>
<feature type="domain" description="Rhodopsin" evidence="5">
    <location>
        <begin position="38"/>
        <end position="293"/>
    </location>
</feature>